<evidence type="ECO:0000313" key="2">
    <source>
        <dbReference type="EMBL" id="SPD11656.1"/>
    </source>
</evidence>
<dbReference type="PANTHER" id="PTHR36617:SF15">
    <property type="entry name" value="REVERSE TRANSCRIPTASE ZINC-BINDING DOMAIN-CONTAINING PROTEIN"/>
    <property type="match status" value="1"/>
</dbReference>
<evidence type="ECO:0000259" key="1">
    <source>
        <dbReference type="Pfam" id="PF13966"/>
    </source>
</evidence>
<name>A0A2N9HBB3_FAGSY</name>
<accession>A0A2N9HBB3</accession>
<dbReference type="InterPro" id="IPR026960">
    <property type="entry name" value="RVT-Znf"/>
</dbReference>
<feature type="domain" description="Reverse transcriptase zinc-binding" evidence="1">
    <location>
        <begin position="133"/>
        <end position="217"/>
    </location>
</feature>
<gene>
    <name evidence="2" type="ORF">FSB_LOCUS39538</name>
</gene>
<dbReference type="Pfam" id="PF13966">
    <property type="entry name" value="zf-RVT"/>
    <property type="match status" value="1"/>
</dbReference>
<sequence>MEGGWMSKNSRGLHGVGLWKFIRAGWDTFSRFVKFKVGDGSRIRLWDDVWCIDVPLKEAFPGLYHLACIKDATVADSILFRGEDAHWEVNFTRTVQDWEIGTISSFLELLYSTTIKRNEEDRMCWRPSLTKGFHVKSYYKVLSSPGGGLFPWKSIWKVKFPPRVAFFSWTAALGKILTADNLRRRGLILVSWCCPCKADGESMDHLLLHCAYAKELWDMIFVWFGISWVMPRRVLELFDCWQWSMGCHQKLVVWRVIPHCIMWCLWRERNARTFEGCELNIVELKLQFYRYLFDWLSATGLFSFSNLLDLIDYCSI</sequence>
<proteinExistence type="predicted"/>
<reference evidence="2" key="1">
    <citation type="submission" date="2018-02" db="EMBL/GenBank/DDBJ databases">
        <authorList>
            <person name="Cohen D.B."/>
            <person name="Kent A.D."/>
        </authorList>
    </citation>
    <scope>NUCLEOTIDE SEQUENCE</scope>
</reference>
<protein>
    <recommendedName>
        <fullName evidence="1">Reverse transcriptase zinc-binding domain-containing protein</fullName>
    </recommendedName>
</protein>
<organism evidence="2">
    <name type="scientific">Fagus sylvatica</name>
    <name type="common">Beechnut</name>
    <dbReference type="NCBI Taxonomy" id="28930"/>
    <lineage>
        <taxon>Eukaryota</taxon>
        <taxon>Viridiplantae</taxon>
        <taxon>Streptophyta</taxon>
        <taxon>Embryophyta</taxon>
        <taxon>Tracheophyta</taxon>
        <taxon>Spermatophyta</taxon>
        <taxon>Magnoliopsida</taxon>
        <taxon>eudicotyledons</taxon>
        <taxon>Gunneridae</taxon>
        <taxon>Pentapetalae</taxon>
        <taxon>rosids</taxon>
        <taxon>fabids</taxon>
        <taxon>Fagales</taxon>
        <taxon>Fagaceae</taxon>
        <taxon>Fagus</taxon>
    </lineage>
</organism>
<dbReference type="AlphaFoldDB" id="A0A2N9HBB3"/>
<dbReference type="PANTHER" id="PTHR36617">
    <property type="entry name" value="PROTEIN, PUTATIVE-RELATED"/>
    <property type="match status" value="1"/>
</dbReference>
<dbReference type="EMBL" id="OIVN01003493">
    <property type="protein sequence ID" value="SPD11656.1"/>
    <property type="molecule type" value="Genomic_DNA"/>
</dbReference>